<feature type="transmembrane region" description="Helical" evidence="1">
    <location>
        <begin position="115"/>
        <end position="133"/>
    </location>
</feature>
<feature type="transmembrane region" description="Helical" evidence="1">
    <location>
        <begin position="45"/>
        <end position="64"/>
    </location>
</feature>
<keyword evidence="1" id="KW-0472">Membrane</keyword>
<dbReference type="AlphaFoldDB" id="A0A3P8Z757"/>
<reference evidence="2" key="4">
    <citation type="submission" date="2025-09" db="UniProtKB">
        <authorList>
            <consortium name="Ensembl"/>
        </authorList>
    </citation>
    <scope>IDENTIFICATION</scope>
</reference>
<dbReference type="Ensembl" id="ENSELUT00000035734.3">
    <property type="protein sequence ID" value="ENSELUP00000024323.3"/>
    <property type="gene ID" value="ENSELUG00000023099.3"/>
</dbReference>
<feature type="transmembrane region" description="Helical" evidence="1">
    <location>
        <begin position="235"/>
        <end position="254"/>
    </location>
</feature>
<protein>
    <submittedName>
        <fullName evidence="2">Uncharacterized protein</fullName>
    </submittedName>
</protein>
<reference evidence="3" key="1">
    <citation type="journal article" date="2014" name="PLoS ONE">
        <title>The genome and linkage map of the northern pike (Esox lucius): conserved synteny revealed between the salmonid sister group and the Neoteleostei.</title>
        <authorList>
            <person name="Rondeau E.B."/>
            <person name="Minkley D.R."/>
            <person name="Leong J.S."/>
            <person name="Messmer A.M."/>
            <person name="Jantzen J.R."/>
            <person name="von Schalburg K.R."/>
            <person name="Lemon C."/>
            <person name="Bird N.H."/>
            <person name="Koop B.F."/>
        </authorList>
    </citation>
    <scope>NUCLEOTIDE SEQUENCE</scope>
</reference>
<dbReference type="GO" id="GO:0005886">
    <property type="term" value="C:plasma membrane"/>
    <property type="evidence" value="ECO:0007669"/>
    <property type="project" value="TreeGrafter"/>
</dbReference>
<dbReference type="GO" id="GO:0043235">
    <property type="term" value="C:receptor complex"/>
    <property type="evidence" value="ECO:0007669"/>
    <property type="project" value="TreeGrafter"/>
</dbReference>
<reference evidence="2" key="2">
    <citation type="submission" date="2020-02" db="EMBL/GenBank/DDBJ databases">
        <title>Esox lucius (northern pike) genome, fEsoLuc1, primary haplotype.</title>
        <authorList>
            <person name="Myers G."/>
            <person name="Karagic N."/>
            <person name="Meyer A."/>
            <person name="Pippel M."/>
            <person name="Reichard M."/>
            <person name="Winkler S."/>
            <person name="Tracey A."/>
            <person name="Sims Y."/>
            <person name="Howe K."/>
            <person name="Rhie A."/>
            <person name="Formenti G."/>
            <person name="Durbin R."/>
            <person name="Fedrigo O."/>
            <person name="Jarvis E.D."/>
        </authorList>
    </citation>
    <scope>NUCLEOTIDE SEQUENCE [LARGE SCALE GENOMIC DNA]</scope>
</reference>
<evidence type="ECO:0000313" key="2">
    <source>
        <dbReference type="Ensembl" id="ENSELUP00000024323.3"/>
    </source>
</evidence>
<keyword evidence="1" id="KW-0812">Transmembrane</keyword>
<dbReference type="PANTHER" id="PTHR15573">
    <property type="entry name" value="G-PROTEIN COUPLED RECEPTOR 160-RELATED"/>
    <property type="match status" value="1"/>
</dbReference>
<proteinExistence type="predicted"/>
<name>A0A3P8Z757_ESOLU</name>
<feature type="transmembrane region" description="Helical" evidence="1">
    <location>
        <begin position="71"/>
        <end position="95"/>
    </location>
</feature>
<dbReference type="InterPro" id="IPR042353">
    <property type="entry name" value="GPR160"/>
</dbReference>
<feature type="transmembrane region" description="Helical" evidence="1">
    <location>
        <begin position="153"/>
        <end position="174"/>
    </location>
</feature>
<dbReference type="Bgee" id="ENSELUG00000023099">
    <property type="expression patterns" value="Expressed in brain and 2 other cell types or tissues"/>
</dbReference>
<dbReference type="OMA" id="ENVCLWH"/>
<dbReference type="InParanoid" id="A0A3P8Z757"/>
<feature type="transmembrane region" description="Helical" evidence="1">
    <location>
        <begin position="266"/>
        <end position="290"/>
    </location>
</feature>
<dbReference type="Proteomes" id="UP000265140">
    <property type="component" value="Chromosome 24"/>
</dbReference>
<keyword evidence="1" id="KW-1133">Transmembrane helix</keyword>
<dbReference type="PANTHER" id="PTHR15573:SF0">
    <property type="entry name" value="G-PROTEIN COUPLED RECEPTOR 160-RELATED"/>
    <property type="match status" value="1"/>
</dbReference>
<accession>A0A3P8Z757</accession>
<evidence type="ECO:0000256" key="1">
    <source>
        <dbReference type="SAM" id="Phobius"/>
    </source>
</evidence>
<keyword evidence="3" id="KW-1185">Reference proteome</keyword>
<reference evidence="2" key="3">
    <citation type="submission" date="2025-08" db="UniProtKB">
        <authorList>
            <consortium name="Ensembl"/>
        </authorList>
    </citation>
    <scope>IDENTIFICATION</scope>
</reference>
<sequence length="342" mass="38369">MPQTNFLTSGAGLSLLGNSRSFNLLANIESWEEGGSSKEENTGRFMVLLLLKVVLDHLFLTMCLHRLHTSFMGVCSLSVILADAVLAFSVAAVWFLGPTRSPVTVCFLLVHASQMFNMLPLPVLVLGLLDYAFETRYFACRSAPCKALWSCTLTLLLWVLAAVRSWASAVTGLIEVEYEGGRTILGCMVQDSALVQHFCMGVVAAITCVLLLHYRHLNPWLKEANRLLNEWQKPPLYLSMTLGFGTMWASYLLICISSELLGLRIPAYISVNVLWFECTNSLLVGLVFWVKSVWLGTFTDLPDDICQWQDYWHLSRGPIRNFRKQPKTVFGLSGKDRKPLHV</sequence>
<organism evidence="2 3">
    <name type="scientific">Esox lucius</name>
    <name type="common">Northern pike</name>
    <dbReference type="NCBI Taxonomy" id="8010"/>
    <lineage>
        <taxon>Eukaryota</taxon>
        <taxon>Metazoa</taxon>
        <taxon>Chordata</taxon>
        <taxon>Craniata</taxon>
        <taxon>Vertebrata</taxon>
        <taxon>Euteleostomi</taxon>
        <taxon>Actinopterygii</taxon>
        <taxon>Neopterygii</taxon>
        <taxon>Teleostei</taxon>
        <taxon>Protacanthopterygii</taxon>
        <taxon>Esociformes</taxon>
        <taxon>Esocidae</taxon>
        <taxon>Esox</taxon>
    </lineage>
</organism>
<dbReference type="GeneTree" id="ENSGT01000000216541"/>
<evidence type="ECO:0000313" key="3">
    <source>
        <dbReference type="Proteomes" id="UP000265140"/>
    </source>
</evidence>
<feature type="transmembrane region" description="Helical" evidence="1">
    <location>
        <begin position="194"/>
        <end position="214"/>
    </location>
</feature>